<dbReference type="RefSeq" id="WP_070791737.1">
    <property type="nucleotide sequence ID" value="NZ_MKIR01000004.1"/>
</dbReference>
<dbReference type="OrthoDB" id="2327485at2"/>
<proteinExistence type="predicted"/>
<dbReference type="AlphaFoldDB" id="A0A1E8GP82"/>
<protein>
    <recommendedName>
        <fullName evidence="1">Tail specific protease domain-containing protein</fullName>
    </recommendedName>
</protein>
<dbReference type="GO" id="GO:0006508">
    <property type="term" value="P:proteolysis"/>
    <property type="evidence" value="ECO:0007669"/>
    <property type="project" value="InterPro"/>
</dbReference>
<dbReference type="EMBL" id="MKIR01000004">
    <property type="protein sequence ID" value="OFI50059.1"/>
    <property type="molecule type" value="Genomic_DNA"/>
</dbReference>
<keyword evidence="3" id="KW-1185">Reference proteome</keyword>
<feature type="domain" description="Tail specific protease" evidence="1">
    <location>
        <begin position="227"/>
        <end position="397"/>
    </location>
</feature>
<organism evidence="2 3">
    <name type="scientific">Floricoccus tropicus</name>
    <dbReference type="NCBI Taxonomy" id="1859473"/>
    <lineage>
        <taxon>Bacteria</taxon>
        <taxon>Bacillati</taxon>
        <taxon>Bacillota</taxon>
        <taxon>Bacilli</taxon>
        <taxon>Lactobacillales</taxon>
        <taxon>Streptococcaceae</taxon>
        <taxon>Floricoccus</taxon>
    </lineage>
</organism>
<dbReference type="Pfam" id="PF03572">
    <property type="entry name" value="Peptidase_S41"/>
    <property type="match status" value="1"/>
</dbReference>
<name>A0A1E8GP82_9LACT</name>
<comment type="caution">
    <text evidence="2">The sequence shown here is derived from an EMBL/GenBank/DDBJ whole genome shotgun (WGS) entry which is preliminary data.</text>
</comment>
<accession>A0A1E8GP82</accession>
<evidence type="ECO:0000313" key="3">
    <source>
        <dbReference type="Proteomes" id="UP000178622"/>
    </source>
</evidence>
<reference evidence="3" key="1">
    <citation type="submission" date="2016-09" db="EMBL/GenBank/DDBJ databases">
        <title>Draft genome sequence of a novel species of the family Streptococcaceae isolated from flowers.</title>
        <authorList>
            <person name="Chuah L.-O."/>
            <person name="Yap K.-P."/>
            <person name="Thong K.L."/>
            <person name="Liong M.T."/>
            <person name="Ahmad R."/>
            <person name="Rusul G."/>
        </authorList>
    </citation>
    <scope>NUCLEOTIDE SEQUENCE [LARGE SCALE GENOMIC DNA]</scope>
    <source>
        <strain evidence="3">DF1</strain>
    </source>
</reference>
<dbReference type="SUPFAM" id="SSF52096">
    <property type="entry name" value="ClpP/crotonase"/>
    <property type="match status" value="1"/>
</dbReference>
<gene>
    <name evidence="2" type="ORF">BG261_10475</name>
</gene>
<evidence type="ECO:0000313" key="2">
    <source>
        <dbReference type="EMBL" id="OFI50059.1"/>
    </source>
</evidence>
<dbReference type="Proteomes" id="UP000178622">
    <property type="component" value="Unassembled WGS sequence"/>
</dbReference>
<evidence type="ECO:0000259" key="1">
    <source>
        <dbReference type="SMART" id="SM00245"/>
    </source>
</evidence>
<dbReference type="InterPro" id="IPR029045">
    <property type="entry name" value="ClpP/crotonase-like_dom_sf"/>
</dbReference>
<dbReference type="SMART" id="SM00245">
    <property type="entry name" value="TSPc"/>
    <property type="match status" value="1"/>
</dbReference>
<dbReference type="STRING" id="1859473.BG261_10475"/>
<dbReference type="InterPro" id="IPR005151">
    <property type="entry name" value="Tail-specific_protease"/>
</dbReference>
<sequence length="419" mass="48580">MNYVDTANDLLEILANDYSGCQETKEIGNKEKFISDVRDAKSYEEFFSIVTDYILQFKDRHLMPIDTSKQIKYNTFTTRRFENKLFVTDISDESPLEIGQAIIAIDGKNINQIVSENQELFDSVIERQNFNHILNKAKIVTLDSGQNIELVKSLKRNWKSDEFIFKKLDPNTCYLKLENFASEAPIANLIKENKEELNNCRNLIIDVRTNHGGSDIYYFKLLDYIFPKETKLEDIEKSISEKQYYNVTDRNYRLRKEIFEEEFKRHSVSEENQELMNDELSKWSKNIGNGFVELYSDENSDDPFSDYLINGRETPANIVVLSDFYCGSSGDNFVATVKESPKVTVIGRNTMGITDYSDCVAQKYEDFCLFYPTSKMSVVDEGRGINGIGIAPDIHVPWNPEFFEKDLDIEKAFEIFDEK</sequence>
<dbReference type="Gene3D" id="3.90.226.10">
    <property type="entry name" value="2-enoyl-CoA Hydratase, Chain A, domain 1"/>
    <property type="match status" value="1"/>
</dbReference>
<dbReference type="GO" id="GO:0008236">
    <property type="term" value="F:serine-type peptidase activity"/>
    <property type="evidence" value="ECO:0007669"/>
    <property type="project" value="InterPro"/>
</dbReference>